<evidence type="ECO:0000313" key="3">
    <source>
        <dbReference type="Proteomes" id="UP001189429"/>
    </source>
</evidence>
<dbReference type="Gene3D" id="2.70.98.10">
    <property type="match status" value="1"/>
</dbReference>
<protein>
    <recommendedName>
        <fullName evidence="4">Beta-galactosidase</fullName>
    </recommendedName>
</protein>
<keyword evidence="3" id="KW-1185">Reference proteome</keyword>
<evidence type="ECO:0008006" key="4">
    <source>
        <dbReference type="Google" id="ProtNLM"/>
    </source>
</evidence>
<sequence>MSVSRWTVAELDAARHPHELPGPGGGRRVRGAPPPRERPVQVHVDTAHSGCGGMGEGGAKLWATAQQSMVGPRQGPWRYSLRLRPLTGATWAHGGVRSSP</sequence>
<evidence type="ECO:0000256" key="1">
    <source>
        <dbReference type="SAM" id="MobiDB-lite"/>
    </source>
</evidence>
<comment type="caution">
    <text evidence="2">The sequence shown here is derived from an EMBL/GenBank/DDBJ whole genome shotgun (WGS) entry which is preliminary data.</text>
</comment>
<accession>A0ABN9W8M4</accession>
<feature type="region of interest" description="Disordered" evidence="1">
    <location>
        <begin position="12"/>
        <end position="52"/>
    </location>
</feature>
<name>A0ABN9W8M4_9DINO</name>
<dbReference type="EMBL" id="CAUYUJ010018305">
    <property type="protein sequence ID" value="CAK0882545.1"/>
    <property type="molecule type" value="Genomic_DNA"/>
</dbReference>
<gene>
    <name evidence="2" type="ORF">PCOR1329_LOCUS65019</name>
</gene>
<dbReference type="InterPro" id="IPR014718">
    <property type="entry name" value="GH-type_carb-bd"/>
</dbReference>
<reference evidence="2" key="1">
    <citation type="submission" date="2023-10" db="EMBL/GenBank/DDBJ databases">
        <authorList>
            <person name="Chen Y."/>
            <person name="Shah S."/>
            <person name="Dougan E. K."/>
            <person name="Thang M."/>
            <person name="Chan C."/>
        </authorList>
    </citation>
    <scope>NUCLEOTIDE SEQUENCE [LARGE SCALE GENOMIC DNA]</scope>
</reference>
<evidence type="ECO:0000313" key="2">
    <source>
        <dbReference type="EMBL" id="CAK0882545.1"/>
    </source>
</evidence>
<organism evidence="2 3">
    <name type="scientific">Prorocentrum cordatum</name>
    <dbReference type="NCBI Taxonomy" id="2364126"/>
    <lineage>
        <taxon>Eukaryota</taxon>
        <taxon>Sar</taxon>
        <taxon>Alveolata</taxon>
        <taxon>Dinophyceae</taxon>
        <taxon>Prorocentrales</taxon>
        <taxon>Prorocentraceae</taxon>
        <taxon>Prorocentrum</taxon>
    </lineage>
</organism>
<proteinExistence type="predicted"/>
<dbReference type="Proteomes" id="UP001189429">
    <property type="component" value="Unassembled WGS sequence"/>
</dbReference>